<dbReference type="AlphaFoldDB" id="A0A7G2DU51"/>
<dbReference type="GO" id="GO:0016020">
    <property type="term" value="C:membrane"/>
    <property type="evidence" value="ECO:0007669"/>
    <property type="project" value="UniProtKB-SubCell"/>
</dbReference>
<reference evidence="9 10" key="1">
    <citation type="submission" date="2020-09" db="EMBL/GenBank/DDBJ databases">
        <authorList>
            <person name="Ashkenazy H."/>
        </authorList>
    </citation>
    <scope>NUCLEOTIDE SEQUENCE [LARGE SCALE GENOMIC DNA]</scope>
    <source>
        <strain evidence="10">cv. Cdm-0</strain>
    </source>
</reference>
<dbReference type="EMBL" id="LR881466">
    <property type="protein sequence ID" value="CAD5312194.1"/>
    <property type="molecule type" value="Genomic_DNA"/>
</dbReference>
<dbReference type="InterPro" id="IPR014002">
    <property type="entry name" value="Agenet_dom_plant"/>
</dbReference>
<organism evidence="9 10">
    <name type="scientific">Arabidopsis thaliana</name>
    <name type="common">Mouse-ear cress</name>
    <dbReference type="NCBI Taxonomy" id="3702"/>
    <lineage>
        <taxon>Eukaryota</taxon>
        <taxon>Viridiplantae</taxon>
        <taxon>Streptophyta</taxon>
        <taxon>Embryophyta</taxon>
        <taxon>Tracheophyta</taxon>
        <taxon>Spermatophyta</taxon>
        <taxon>Magnoliopsida</taxon>
        <taxon>eudicotyledons</taxon>
        <taxon>Gunneridae</taxon>
        <taxon>Pentapetalae</taxon>
        <taxon>rosids</taxon>
        <taxon>malvids</taxon>
        <taxon>Brassicales</taxon>
        <taxon>Brassicaceae</taxon>
        <taxon>Camelineae</taxon>
        <taxon>Arabidopsis</taxon>
    </lineage>
</organism>
<evidence type="ECO:0000256" key="3">
    <source>
        <dbReference type="ARBA" id="ARBA00022692"/>
    </source>
</evidence>
<feature type="compositionally biased region" description="Acidic residues" evidence="6">
    <location>
        <begin position="435"/>
        <end position="456"/>
    </location>
</feature>
<feature type="domain" description="Agenet" evidence="8">
    <location>
        <begin position="703"/>
        <end position="759"/>
    </location>
</feature>
<evidence type="ECO:0000256" key="1">
    <source>
        <dbReference type="ARBA" id="ARBA00004141"/>
    </source>
</evidence>
<feature type="domain" description="Agenet" evidence="8">
    <location>
        <begin position="371"/>
        <end position="427"/>
    </location>
</feature>
<dbReference type="CDD" id="cd20405">
    <property type="entry name" value="Tudor_Agenet_AtDUF_rpt1_3"/>
    <property type="match status" value="3"/>
</dbReference>
<name>A0A7G2DU51_ARATH</name>
<evidence type="ECO:0000256" key="7">
    <source>
        <dbReference type="SAM" id="Phobius"/>
    </source>
</evidence>
<comment type="subcellular location">
    <subcellularLocation>
        <location evidence="1">Membrane</location>
        <topology evidence="1">Multi-pass membrane protein</topology>
    </subcellularLocation>
</comment>
<protein>
    <submittedName>
        <fullName evidence="9">(thale cress) hypothetical protein</fullName>
    </submittedName>
</protein>
<evidence type="ECO:0000256" key="5">
    <source>
        <dbReference type="ARBA" id="ARBA00023136"/>
    </source>
</evidence>
<dbReference type="CDD" id="cd20406">
    <property type="entry name" value="Tudor_Agenet_AtDUF_rpt2_4"/>
    <property type="match status" value="3"/>
</dbReference>
<feature type="transmembrane region" description="Helical" evidence="7">
    <location>
        <begin position="134"/>
        <end position="153"/>
    </location>
</feature>
<feature type="domain" description="Agenet" evidence="8">
    <location>
        <begin position="473"/>
        <end position="541"/>
    </location>
</feature>
<evidence type="ECO:0000313" key="10">
    <source>
        <dbReference type="Proteomes" id="UP000516314"/>
    </source>
</evidence>
<dbReference type="Proteomes" id="UP000516314">
    <property type="component" value="Chromosome 1"/>
</dbReference>
<dbReference type="Pfam" id="PF05641">
    <property type="entry name" value="Agenet"/>
    <property type="match status" value="4"/>
</dbReference>
<evidence type="ECO:0000256" key="2">
    <source>
        <dbReference type="ARBA" id="ARBA00005467"/>
    </source>
</evidence>
<feature type="domain" description="Agenet" evidence="8">
    <location>
        <begin position="632"/>
        <end position="700"/>
    </location>
</feature>
<feature type="region of interest" description="Disordered" evidence="6">
    <location>
        <begin position="431"/>
        <end position="456"/>
    </location>
</feature>
<sequence>MDPNNQIQAPVENYANPRTCLFHVLFKGAALAFYILSALFFNSFVIIFVVTVLLAALDFWVVKNVSGRILVGLRWWNEINDLGESVWKFESLDQESLARMNKKDSWLFWWTLYLAAAAWFILGVFSLIRFQADYLLVVGVCLSLNVANIIGFTKCKKDAKKQFQQFASQTIASRKDGVQRRLPKRHGDASFCFGELLINTKLRAKNLETFDIPKAKLFEIEKSNPKKLIPFFDSHYQFFPPVSFPRFILDTCNAVLRPRRSLGVSSPAKQRKKAAPKNSMATRANRKRLPSYLKPGSAVEISSDEIGFRGSWYMGKVITIPSSSDKDSVKCQVEYTTLFFDKEGTKPLKEVVDMSQLRPPAPPMSEIEKKKKIVVGEEVDAFYNDGWWEGDVTEVLDDGKFSVFFRSSKEQIRFRKDELRFHREWVDGAWKPPLEETEEEEDESEEDKLDDSEDEEDILARVDLETTRAIAKQMFSSGTVVEVSSDEEGFQGCWFAAKVVEPVGEDKFLVEYRDLREKDGIEPLKEETDFLHIRPPPPRDEDIDFAVGDKINAFYNDGWWVGVVIDGMKHGTVGIYFRQSQEKMRFGRQGLRLHKDWVDGTWQLPLKGGKIKREKTVSCNRNVRPKKATEKQAFSFGTPVEVSPEEEGFEDSWFLAKLIEYRGKDKCLVEYDNLKAEDGKEPLREEVNVSRIRPLPLESVMVSPFERHDKVNALYNDGWWVGVIRKVLAKSSYLVLFKNTQELLKFHHSQLRLHQEWIDGKWITSFKSQKV</sequence>
<dbReference type="PANTHER" id="PTHR31917">
    <property type="entry name" value="AGENET DOMAIN-CONTAINING PROTEIN-RELATED"/>
    <property type="match status" value="1"/>
</dbReference>
<dbReference type="SMART" id="SM00743">
    <property type="entry name" value="Agenet"/>
    <property type="match status" value="6"/>
</dbReference>
<evidence type="ECO:0000256" key="6">
    <source>
        <dbReference type="SAM" id="MobiDB-lite"/>
    </source>
</evidence>
<evidence type="ECO:0000259" key="8">
    <source>
        <dbReference type="SMART" id="SM00743"/>
    </source>
</evidence>
<keyword evidence="5 7" id="KW-0472">Membrane</keyword>
<dbReference type="Gene3D" id="2.30.30.140">
    <property type="match status" value="1"/>
</dbReference>
<feature type="domain" description="Agenet" evidence="8">
    <location>
        <begin position="291"/>
        <end position="365"/>
    </location>
</feature>
<gene>
    <name evidence="9" type="ORF">AT9943_LOCUS760</name>
</gene>
<dbReference type="Pfam" id="PF05832">
    <property type="entry name" value="DUF846"/>
    <property type="match status" value="1"/>
</dbReference>
<accession>A0A7G2DU51</accession>
<keyword evidence="4 7" id="KW-1133">Transmembrane helix</keyword>
<dbReference type="InterPro" id="IPR008564">
    <property type="entry name" value="TVP23-like"/>
</dbReference>
<evidence type="ECO:0000256" key="4">
    <source>
        <dbReference type="ARBA" id="ARBA00022989"/>
    </source>
</evidence>
<feature type="transmembrane region" description="Helical" evidence="7">
    <location>
        <begin position="106"/>
        <end position="128"/>
    </location>
</feature>
<dbReference type="PANTHER" id="PTHR31917:SF80">
    <property type="entry name" value="AGENET DOMAIN-CONTAINING PROTEIN-RELATED"/>
    <property type="match status" value="1"/>
</dbReference>
<proteinExistence type="inferred from homology"/>
<feature type="domain" description="Agenet" evidence="8">
    <location>
        <begin position="543"/>
        <end position="599"/>
    </location>
</feature>
<evidence type="ECO:0000313" key="9">
    <source>
        <dbReference type="EMBL" id="CAD5312194.1"/>
    </source>
</evidence>
<keyword evidence="3 7" id="KW-0812">Transmembrane</keyword>
<feature type="region of interest" description="Disordered" evidence="6">
    <location>
        <begin position="263"/>
        <end position="282"/>
    </location>
</feature>
<comment type="similarity">
    <text evidence="2">Belongs to the TVP23 family.</text>
</comment>
<feature type="transmembrane region" description="Helical" evidence="7">
    <location>
        <begin position="31"/>
        <end position="61"/>
    </location>
</feature>
<dbReference type="InterPro" id="IPR008395">
    <property type="entry name" value="Agenet-like_dom"/>
</dbReference>